<dbReference type="PRINTS" id="PR01041">
    <property type="entry name" value="TRNASYNTHMET"/>
</dbReference>
<dbReference type="EMBL" id="CAKOFQ010006747">
    <property type="protein sequence ID" value="CAH1967737.1"/>
    <property type="molecule type" value="Genomic_DNA"/>
</dbReference>
<evidence type="ECO:0000256" key="12">
    <source>
        <dbReference type="ARBA" id="ARBA00030331"/>
    </source>
</evidence>
<proteinExistence type="inferred from homology"/>
<evidence type="ECO:0000256" key="4">
    <source>
        <dbReference type="ARBA" id="ARBA00022741"/>
    </source>
</evidence>
<dbReference type="GO" id="GO:0005759">
    <property type="term" value="C:mitochondrial matrix"/>
    <property type="evidence" value="ECO:0007669"/>
    <property type="project" value="UniProtKB-SubCell"/>
</dbReference>
<keyword evidence="9 14" id="KW-0030">Aminoacyl-tRNA synthetase</keyword>
<feature type="domain" description="Methionyl/Leucyl tRNA synthetase" evidence="15">
    <location>
        <begin position="36"/>
        <end position="400"/>
    </location>
</feature>
<keyword evidence="5 14" id="KW-0067">ATP-binding</keyword>
<dbReference type="OrthoDB" id="24670at2759"/>
<comment type="catalytic activity">
    <reaction evidence="13">
        <text>tRNA(Met) + L-methionine + ATP = L-methionyl-tRNA(Met) + AMP + diphosphate</text>
        <dbReference type="Rhea" id="RHEA:13481"/>
        <dbReference type="Rhea" id="RHEA-COMP:9667"/>
        <dbReference type="Rhea" id="RHEA-COMP:9698"/>
        <dbReference type="ChEBI" id="CHEBI:30616"/>
        <dbReference type="ChEBI" id="CHEBI:33019"/>
        <dbReference type="ChEBI" id="CHEBI:57844"/>
        <dbReference type="ChEBI" id="CHEBI:78442"/>
        <dbReference type="ChEBI" id="CHEBI:78530"/>
        <dbReference type="ChEBI" id="CHEBI:456215"/>
        <dbReference type="EC" id="6.1.1.10"/>
    </reaction>
</comment>
<gene>
    <name evidence="16" type="ORF">ACAOBT_LOCUS7525</name>
</gene>
<sequence>MWMFRAKPVTFHFGMCNQAFRVIRHFSGQVKSKKFFTTPIYYVNASPHIGHLYSSVIADAAQRWQRILEKDSTVVFSTGTDEHGSKIQQAASTRDISPSLYCATVSEHFKRLADKFDIGYTNFVRTSEEKHKNTVVKFWNKLSEKGHVYKSSYEGYYCVQDETFLTETQLKEVKTENGADMLVSLESGHPVEWTTEENYMFRLSKFREDLIHWLRNNENVVRPKKFHKILLDMLSNELQDLSISRPVTRVHWGIPVPEDDSQTVYVWLDALINYLTASGFGKDEGVFSRAWPPDVQVIGKDILKFHGIYWPAFLLASDLELPRTILCHSHWTVNDEKMSKSKGNVVCPFDRSHTYSTEGLRYFLLREGVAHSDGNYSDTKVLRILNSELADTLGNLLNRCTGTVLNPRQIFPKIDPQALAAARSVNVTNNLINQVMNLPEICRGHYADFNFYKTADAIISTLHTANLFFETLRPWELKKKPDAQRELDVVLHLTLETLRVAGILLQPMLPRLCEKLLDKINVGREERYFEDLKELSWEKSEFEEKKLTPGKITLFKRIVLEKDSAVQRG</sequence>
<evidence type="ECO:0000256" key="8">
    <source>
        <dbReference type="ARBA" id="ARBA00023128"/>
    </source>
</evidence>
<protein>
    <recommendedName>
        <fullName evidence="10">Methionine--tRNA ligase, mitochondrial</fullName>
        <ecNumber evidence="2">6.1.1.10</ecNumber>
    </recommendedName>
    <alternativeName>
        <fullName evidence="11">Methionyl-tRNA synthetase 2</fullName>
    </alternativeName>
    <alternativeName>
        <fullName evidence="12">Mitochondrial methionyl-tRNA synthetase</fullName>
    </alternativeName>
</protein>
<dbReference type="Pfam" id="PF09334">
    <property type="entry name" value="tRNA-synt_1g"/>
    <property type="match status" value="1"/>
</dbReference>
<dbReference type="CDD" id="cd00814">
    <property type="entry name" value="MetRS_core"/>
    <property type="match status" value="1"/>
</dbReference>
<evidence type="ECO:0000256" key="2">
    <source>
        <dbReference type="ARBA" id="ARBA00012838"/>
    </source>
</evidence>
<evidence type="ECO:0000313" key="16">
    <source>
        <dbReference type="EMBL" id="CAH1967737.1"/>
    </source>
</evidence>
<name>A0A9P0P6W3_ACAOB</name>
<dbReference type="PANTHER" id="PTHR43326:SF1">
    <property type="entry name" value="METHIONINE--TRNA LIGASE, MITOCHONDRIAL"/>
    <property type="match status" value="1"/>
</dbReference>
<dbReference type="Gene3D" id="2.170.220.10">
    <property type="match status" value="1"/>
</dbReference>
<dbReference type="AlphaFoldDB" id="A0A9P0P6W3"/>
<keyword evidence="3 14" id="KW-0436">Ligase</keyword>
<comment type="caution">
    <text evidence="16">The sequence shown here is derived from an EMBL/GenBank/DDBJ whole genome shotgun (WGS) entry which is preliminary data.</text>
</comment>
<evidence type="ECO:0000256" key="6">
    <source>
        <dbReference type="ARBA" id="ARBA00022917"/>
    </source>
</evidence>
<dbReference type="InterPro" id="IPR009080">
    <property type="entry name" value="tRNAsynth_Ia_anticodon-bd"/>
</dbReference>
<evidence type="ECO:0000313" key="17">
    <source>
        <dbReference type="Proteomes" id="UP001152888"/>
    </source>
</evidence>
<dbReference type="InterPro" id="IPR015413">
    <property type="entry name" value="Methionyl/Leucyl_tRNA_Synth"/>
</dbReference>
<dbReference type="InterPro" id="IPR033911">
    <property type="entry name" value="MetRS_core"/>
</dbReference>
<dbReference type="FunFam" id="2.170.220.10:FF:000001">
    <property type="entry name" value="methionine--tRNA ligase, mitochondrial"/>
    <property type="match status" value="1"/>
</dbReference>
<evidence type="ECO:0000256" key="5">
    <source>
        <dbReference type="ARBA" id="ARBA00022840"/>
    </source>
</evidence>
<dbReference type="FunFam" id="1.10.730.10:FF:000022">
    <property type="entry name" value="Methionyl-tRNA synthetase 2, mitochondrial"/>
    <property type="match status" value="1"/>
</dbReference>
<dbReference type="NCBIfam" id="TIGR00398">
    <property type="entry name" value="metG"/>
    <property type="match status" value="1"/>
</dbReference>
<evidence type="ECO:0000256" key="7">
    <source>
        <dbReference type="ARBA" id="ARBA00022946"/>
    </source>
</evidence>
<evidence type="ECO:0000256" key="10">
    <source>
        <dbReference type="ARBA" id="ARBA00026124"/>
    </source>
</evidence>
<comment type="subcellular location">
    <subcellularLocation>
        <location evidence="1">Mitochondrion matrix</location>
    </subcellularLocation>
</comment>
<comment type="similarity">
    <text evidence="14">Belongs to the class-I aminoacyl-tRNA synthetase family.</text>
</comment>
<dbReference type="GO" id="GO:0006431">
    <property type="term" value="P:methionyl-tRNA aminoacylation"/>
    <property type="evidence" value="ECO:0007669"/>
    <property type="project" value="InterPro"/>
</dbReference>
<dbReference type="Gene3D" id="1.10.730.10">
    <property type="entry name" value="Isoleucyl-tRNA Synthetase, Domain 1"/>
    <property type="match status" value="1"/>
</dbReference>
<keyword evidence="6 14" id="KW-0648">Protein biosynthesis</keyword>
<dbReference type="InterPro" id="IPR014758">
    <property type="entry name" value="Met-tRNA_synth"/>
</dbReference>
<keyword evidence="7" id="KW-0809">Transit peptide</keyword>
<evidence type="ECO:0000256" key="3">
    <source>
        <dbReference type="ARBA" id="ARBA00022598"/>
    </source>
</evidence>
<dbReference type="InterPro" id="IPR014729">
    <property type="entry name" value="Rossmann-like_a/b/a_fold"/>
</dbReference>
<evidence type="ECO:0000256" key="9">
    <source>
        <dbReference type="ARBA" id="ARBA00023146"/>
    </source>
</evidence>
<reference evidence="16" key="1">
    <citation type="submission" date="2022-03" db="EMBL/GenBank/DDBJ databases">
        <authorList>
            <person name="Sayadi A."/>
        </authorList>
    </citation>
    <scope>NUCLEOTIDE SEQUENCE</scope>
</reference>
<dbReference type="GO" id="GO:0005524">
    <property type="term" value="F:ATP binding"/>
    <property type="evidence" value="ECO:0007669"/>
    <property type="project" value="UniProtKB-KW"/>
</dbReference>
<keyword evidence="8" id="KW-0496">Mitochondrion</keyword>
<evidence type="ECO:0000259" key="15">
    <source>
        <dbReference type="Pfam" id="PF09334"/>
    </source>
</evidence>
<keyword evidence="17" id="KW-1185">Reference proteome</keyword>
<dbReference type="SUPFAM" id="SSF52374">
    <property type="entry name" value="Nucleotidylyl transferase"/>
    <property type="match status" value="1"/>
</dbReference>
<evidence type="ECO:0000256" key="11">
    <source>
        <dbReference type="ARBA" id="ARBA00029831"/>
    </source>
</evidence>
<evidence type="ECO:0000256" key="13">
    <source>
        <dbReference type="ARBA" id="ARBA00047364"/>
    </source>
</evidence>
<evidence type="ECO:0000256" key="14">
    <source>
        <dbReference type="RuleBase" id="RU363039"/>
    </source>
</evidence>
<dbReference type="InterPro" id="IPR023457">
    <property type="entry name" value="Met-tRNA_synth_2"/>
</dbReference>
<dbReference type="Proteomes" id="UP001152888">
    <property type="component" value="Unassembled WGS sequence"/>
</dbReference>
<evidence type="ECO:0000256" key="1">
    <source>
        <dbReference type="ARBA" id="ARBA00004305"/>
    </source>
</evidence>
<dbReference type="GO" id="GO:0004825">
    <property type="term" value="F:methionine-tRNA ligase activity"/>
    <property type="evidence" value="ECO:0007669"/>
    <property type="project" value="UniProtKB-EC"/>
</dbReference>
<accession>A0A9P0P6W3</accession>
<dbReference type="Gene3D" id="3.40.50.620">
    <property type="entry name" value="HUPs"/>
    <property type="match status" value="1"/>
</dbReference>
<organism evidence="16 17">
    <name type="scientific">Acanthoscelides obtectus</name>
    <name type="common">Bean weevil</name>
    <name type="synonym">Bruchus obtectus</name>
    <dbReference type="NCBI Taxonomy" id="200917"/>
    <lineage>
        <taxon>Eukaryota</taxon>
        <taxon>Metazoa</taxon>
        <taxon>Ecdysozoa</taxon>
        <taxon>Arthropoda</taxon>
        <taxon>Hexapoda</taxon>
        <taxon>Insecta</taxon>
        <taxon>Pterygota</taxon>
        <taxon>Neoptera</taxon>
        <taxon>Endopterygota</taxon>
        <taxon>Coleoptera</taxon>
        <taxon>Polyphaga</taxon>
        <taxon>Cucujiformia</taxon>
        <taxon>Chrysomeloidea</taxon>
        <taxon>Chrysomelidae</taxon>
        <taxon>Bruchinae</taxon>
        <taxon>Bruchini</taxon>
        <taxon>Acanthoscelides</taxon>
    </lineage>
</organism>
<keyword evidence="4 14" id="KW-0547">Nucleotide-binding</keyword>
<dbReference type="SUPFAM" id="SSF47323">
    <property type="entry name" value="Anticodon-binding domain of a subclass of class I aminoacyl-tRNA synthetases"/>
    <property type="match status" value="1"/>
</dbReference>
<dbReference type="EC" id="6.1.1.10" evidence="2"/>
<dbReference type="PANTHER" id="PTHR43326">
    <property type="entry name" value="METHIONYL-TRNA SYNTHETASE"/>
    <property type="match status" value="1"/>
</dbReference>